<dbReference type="GeneID" id="56027479"/>
<dbReference type="InterPro" id="IPR018391">
    <property type="entry name" value="PQQ_b-propeller_rpt"/>
</dbReference>
<feature type="region of interest" description="Disordered" evidence="1">
    <location>
        <begin position="48"/>
        <end position="72"/>
    </location>
</feature>
<dbReference type="Pfam" id="PF13360">
    <property type="entry name" value="PQQ_2"/>
    <property type="match status" value="2"/>
</dbReference>
<name>A0A7D5GAB0_9EURY</name>
<sequence>MRTRRDLLSGLATVGTAALAGCSGGDFSPGSDGDTEWPAPACDAAATSYAPDASAPRTPPTERWRAPVGPATGRPVVADDVVAVPSAEGVTGLDLRTGDELWQHGESTYGVCVHDGTAYATLRGEPGTVALSLETGEEEWHVPNEAPFGAAPLIGPAGDRVFAGDTSGRVRAYDPRDGTELWRFEAFTGVYSLAARQDSLFVGTTGGEAYQLHAPGTEVNPLWRRKLPGTVRALAVDGDAVYASTFGGGVFRLVAGAATGRTMWHAAGAATATESIVAARGSILSADGQRATSVAVGDGHTKWSRQFDTSSPASAPAAAGDTLYVGVGGALRALALDGGIGVEGLSFGGERWSYEATVSATAVADAAVVATCDELEGEPAVVVLE</sequence>
<dbReference type="InterPro" id="IPR006311">
    <property type="entry name" value="TAT_signal"/>
</dbReference>
<reference evidence="3 4" key="1">
    <citation type="submission" date="2020-07" db="EMBL/GenBank/DDBJ databases">
        <title>Gai3-2, isolated from salt lake.</title>
        <authorList>
            <person name="Cui H."/>
            <person name="Shi X."/>
        </authorList>
    </citation>
    <scope>NUCLEOTIDE SEQUENCE [LARGE SCALE GENOMIC DNA]</scope>
    <source>
        <strain evidence="3 4">Gai3-2</strain>
    </source>
</reference>
<protein>
    <submittedName>
        <fullName evidence="3">PQQ-like beta-propeller repeat protein</fullName>
    </submittedName>
</protein>
<dbReference type="SUPFAM" id="SSF50998">
    <property type="entry name" value="Quinoprotein alcohol dehydrogenase-like"/>
    <property type="match status" value="2"/>
</dbReference>
<evidence type="ECO:0000256" key="1">
    <source>
        <dbReference type="SAM" id="MobiDB-lite"/>
    </source>
</evidence>
<dbReference type="Gene3D" id="2.130.10.10">
    <property type="entry name" value="YVTN repeat-like/Quinoprotein amine dehydrogenase"/>
    <property type="match status" value="1"/>
</dbReference>
<evidence type="ECO:0000313" key="4">
    <source>
        <dbReference type="Proteomes" id="UP000509750"/>
    </source>
</evidence>
<dbReference type="OrthoDB" id="136681at2157"/>
<dbReference type="InterPro" id="IPR011047">
    <property type="entry name" value="Quinoprotein_ADH-like_sf"/>
</dbReference>
<dbReference type="KEGG" id="halg:HUG10_01560"/>
<evidence type="ECO:0000259" key="2">
    <source>
        <dbReference type="Pfam" id="PF13360"/>
    </source>
</evidence>
<dbReference type="EMBL" id="CP058529">
    <property type="protein sequence ID" value="QLG26305.1"/>
    <property type="molecule type" value="Genomic_DNA"/>
</dbReference>
<proteinExistence type="predicted"/>
<evidence type="ECO:0000313" key="3">
    <source>
        <dbReference type="EMBL" id="QLG26305.1"/>
    </source>
</evidence>
<accession>A0A7D5GAB0</accession>
<feature type="domain" description="Pyrrolo-quinoline quinone repeat" evidence="2">
    <location>
        <begin position="88"/>
        <end position="185"/>
    </location>
</feature>
<dbReference type="PANTHER" id="PTHR34512">
    <property type="entry name" value="CELL SURFACE PROTEIN"/>
    <property type="match status" value="1"/>
</dbReference>
<dbReference type="PANTHER" id="PTHR34512:SF30">
    <property type="entry name" value="OUTER MEMBRANE PROTEIN ASSEMBLY FACTOR BAMB"/>
    <property type="match status" value="1"/>
</dbReference>
<dbReference type="Proteomes" id="UP000509750">
    <property type="component" value="Chromosome"/>
</dbReference>
<keyword evidence="4" id="KW-1185">Reference proteome</keyword>
<gene>
    <name evidence="3" type="ORF">HUG10_01560</name>
</gene>
<dbReference type="SMART" id="SM00564">
    <property type="entry name" value="PQQ"/>
    <property type="match status" value="5"/>
</dbReference>
<dbReference type="InterPro" id="IPR015943">
    <property type="entry name" value="WD40/YVTN_repeat-like_dom_sf"/>
</dbReference>
<dbReference type="RefSeq" id="WP_179167880.1">
    <property type="nucleotide sequence ID" value="NZ_CP058529.1"/>
</dbReference>
<dbReference type="InterPro" id="IPR002372">
    <property type="entry name" value="PQQ_rpt_dom"/>
</dbReference>
<dbReference type="AlphaFoldDB" id="A0A7D5GAB0"/>
<dbReference type="PROSITE" id="PS51318">
    <property type="entry name" value="TAT"/>
    <property type="match status" value="1"/>
</dbReference>
<organism evidence="3 4">
    <name type="scientific">Halorarum halophilum</name>
    <dbReference type="NCBI Taxonomy" id="2743090"/>
    <lineage>
        <taxon>Archaea</taxon>
        <taxon>Methanobacteriati</taxon>
        <taxon>Methanobacteriota</taxon>
        <taxon>Stenosarchaea group</taxon>
        <taxon>Halobacteria</taxon>
        <taxon>Halobacteriales</taxon>
        <taxon>Haloferacaceae</taxon>
        <taxon>Halorarum</taxon>
    </lineage>
</organism>
<dbReference type="PROSITE" id="PS51257">
    <property type="entry name" value="PROKAR_LIPOPROTEIN"/>
    <property type="match status" value="1"/>
</dbReference>
<feature type="domain" description="Pyrrolo-quinoline quinone repeat" evidence="2">
    <location>
        <begin position="222"/>
        <end position="339"/>
    </location>
</feature>